<reference evidence="3" key="1">
    <citation type="journal article" date="2019" name="Int. J. Syst. Evol. Microbiol.">
        <title>The Global Catalogue of Microorganisms (GCM) 10K type strain sequencing project: providing services to taxonomists for standard genome sequencing and annotation.</title>
        <authorList>
            <consortium name="The Broad Institute Genomics Platform"/>
            <consortium name="The Broad Institute Genome Sequencing Center for Infectious Disease"/>
            <person name="Wu L."/>
            <person name="Ma J."/>
        </authorList>
    </citation>
    <scope>NUCLEOTIDE SEQUENCE [LARGE SCALE GENOMIC DNA]</scope>
    <source>
        <strain evidence="3">JCM 18198</strain>
    </source>
</reference>
<dbReference type="InterPro" id="IPR011990">
    <property type="entry name" value="TPR-like_helical_dom_sf"/>
</dbReference>
<keyword evidence="1" id="KW-0472">Membrane</keyword>
<keyword evidence="3" id="KW-1185">Reference proteome</keyword>
<dbReference type="Proteomes" id="UP001500141">
    <property type="component" value="Unassembled WGS sequence"/>
</dbReference>
<dbReference type="SUPFAM" id="SSF48452">
    <property type="entry name" value="TPR-like"/>
    <property type="match status" value="1"/>
</dbReference>
<dbReference type="EMBL" id="BAABIP010000020">
    <property type="protein sequence ID" value="GAA4773652.1"/>
    <property type="molecule type" value="Genomic_DNA"/>
</dbReference>
<evidence type="ECO:0000313" key="2">
    <source>
        <dbReference type="EMBL" id="GAA4773652.1"/>
    </source>
</evidence>
<proteinExistence type="predicted"/>
<accession>A0ABP9A4S1</accession>
<dbReference type="Gene3D" id="1.25.40.10">
    <property type="entry name" value="Tetratricopeptide repeat domain"/>
    <property type="match status" value="1"/>
</dbReference>
<sequence>MGINVTEELLEKIDNYLKGNLSSQESLNFRKEIDTNPELKEIVLIQEGLFDINDYKFIKETNNSSTSEAINHYREQINKDENQKLFSKIKEASEKYKQKNKTKKNKYLIYYVAASIALLFTTIFFLNSSSDLENVYKNYSNWDDLPSYVIKSDQNETFFSKGEQLFRSNEFAKSIEVFKTISPSDQMYPYALMYIGAAYEQLNENEKSLETFDQIIKRKNFIEYSRGYWYKLLVYSKQNNKEKAKEMKELILKNPDNYNYDKVKILEF</sequence>
<comment type="caution">
    <text evidence="2">The sequence shown here is derived from an EMBL/GenBank/DDBJ whole genome shotgun (WGS) entry which is preliminary data.</text>
</comment>
<organism evidence="2 3">
    <name type="scientific">Flavobacterium hankyongi</name>
    <dbReference type="NCBI Taxonomy" id="1176532"/>
    <lineage>
        <taxon>Bacteria</taxon>
        <taxon>Pseudomonadati</taxon>
        <taxon>Bacteroidota</taxon>
        <taxon>Flavobacteriia</taxon>
        <taxon>Flavobacteriales</taxon>
        <taxon>Flavobacteriaceae</taxon>
        <taxon>Flavobacterium</taxon>
    </lineage>
</organism>
<dbReference type="RefSeq" id="WP_264542512.1">
    <property type="nucleotide sequence ID" value="NZ_BAABIP010000020.1"/>
</dbReference>
<protein>
    <recommendedName>
        <fullName evidence="4">Tetratricopeptide repeat protein</fullName>
    </recommendedName>
</protein>
<feature type="transmembrane region" description="Helical" evidence="1">
    <location>
        <begin position="107"/>
        <end position="126"/>
    </location>
</feature>
<keyword evidence="1" id="KW-0812">Transmembrane</keyword>
<evidence type="ECO:0000313" key="3">
    <source>
        <dbReference type="Proteomes" id="UP001500141"/>
    </source>
</evidence>
<gene>
    <name evidence="2" type="ORF">GCM10023230_25400</name>
</gene>
<keyword evidence="1" id="KW-1133">Transmembrane helix</keyword>
<evidence type="ECO:0000256" key="1">
    <source>
        <dbReference type="SAM" id="Phobius"/>
    </source>
</evidence>
<evidence type="ECO:0008006" key="4">
    <source>
        <dbReference type="Google" id="ProtNLM"/>
    </source>
</evidence>
<name>A0ABP9A4S1_9FLAO</name>